<dbReference type="SUPFAM" id="SSF117856">
    <property type="entry name" value="AF0104/ALDC/Ptd012-like"/>
    <property type="match status" value="1"/>
</dbReference>
<gene>
    <name evidence="2" type="ORF">KDK92_08660</name>
</gene>
<dbReference type="PANTHER" id="PTHR34988:SF1">
    <property type="entry name" value="DNA-BINDING PROTEIN"/>
    <property type="match status" value="1"/>
</dbReference>
<protein>
    <submittedName>
        <fullName evidence="2">DUF296 domain-containing protein</fullName>
    </submittedName>
</protein>
<evidence type="ECO:0000313" key="3">
    <source>
        <dbReference type="Proteomes" id="UP001056429"/>
    </source>
</evidence>
<evidence type="ECO:0000313" key="2">
    <source>
        <dbReference type="EMBL" id="MCM1989809.1"/>
    </source>
</evidence>
<dbReference type="InterPro" id="IPR025707">
    <property type="entry name" value="DNA_bp_PD1"/>
</dbReference>
<comment type="caution">
    <text evidence="2">The sequence shown here is derived from an EMBL/GenBank/DDBJ whole genome shotgun (WGS) entry which is preliminary data.</text>
</comment>
<dbReference type="Gene3D" id="3.30.1330.80">
    <property type="entry name" value="Hypothetical protein, similar to alpha- acetolactate decarboxylase, domain 2"/>
    <property type="match status" value="1"/>
</dbReference>
<dbReference type="PIRSF" id="PIRSF016702">
    <property type="entry name" value="DNA_bp_PD1"/>
    <property type="match status" value="1"/>
</dbReference>
<dbReference type="AlphaFoldDB" id="A0A9J6P138"/>
<evidence type="ECO:0000259" key="1">
    <source>
        <dbReference type="PROSITE" id="PS51742"/>
    </source>
</evidence>
<reference evidence="2" key="2">
    <citation type="submission" date="2021-04" db="EMBL/GenBank/DDBJ databases">
        <authorList>
            <person name="Dong X."/>
        </authorList>
    </citation>
    <scope>NUCLEOTIDE SEQUENCE</scope>
    <source>
        <strain evidence="2">ZWT</strain>
    </source>
</reference>
<feature type="domain" description="PPC" evidence="1">
    <location>
        <begin position="3"/>
        <end position="141"/>
    </location>
</feature>
<dbReference type="InterPro" id="IPR005175">
    <property type="entry name" value="PPC_dom"/>
</dbReference>
<organism evidence="2 3">
    <name type="scientific">Oceanirhabdus seepicola</name>
    <dbReference type="NCBI Taxonomy" id="2828781"/>
    <lineage>
        <taxon>Bacteria</taxon>
        <taxon>Bacillati</taxon>
        <taxon>Bacillota</taxon>
        <taxon>Clostridia</taxon>
        <taxon>Eubacteriales</taxon>
        <taxon>Clostridiaceae</taxon>
        <taxon>Oceanirhabdus</taxon>
    </lineage>
</organism>
<dbReference type="PROSITE" id="PS51742">
    <property type="entry name" value="PPC"/>
    <property type="match status" value="1"/>
</dbReference>
<proteinExistence type="predicted"/>
<dbReference type="EMBL" id="JAGSOJ010000002">
    <property type="protein sequence ID" value="MCM1989809.1"/>
    <property type="molecule type" value="Genomic_DNA"/>
</dbReference>
<reference evidence="2" key="1">
    <citation type="journal article" date="2021" name="mSystems">
        <title>Bacteria and Archaea Synergistically Convert Glycine Betaine to Biogenic Methane in the Formosa Cold Seep of the South China Sea.</title>
        <authorList>
            <person name="Li L."/>
            <person name="Zhang W."/>
            <person name="Zhang S."/>
            <person name="Song L."/>
            <person name="Sun Q."/>
            <person name="Zhang H."/>
            <person name="Xiang H."/>
            <person name="Dong X."/>
        </authorList>
    </citation>
    <scope>NUCLEOTIDE SEQUENCE</scope>
    <source>
        <strain evidence="2">ZWT</strain>
    </source>
</reference>
<dbReference type="Pfam" id="PF03479">
    <property type="entry name" value="PCC"/>
    <property type="match status" value="1"/>
</dbReference>
<name>A0A9J6P138_9CLOT</name>
<keyword evidence="3" id="KW-1185">Reference proteome</keyword>
<dbReference type="CDD" id="cd11378">
    <property type="entry name" value="DUF296"/>
    <property type="match status" value="1"/>
</dbReference>
<dbReference type="PANTHER" id="PTHR34988">
    <property type="entry name" value="PROTEIN, PUTATIVE-RELATED"/>
    <property type="match status" value="1"/>
</dbReference>
<dbReference type="RefSeq" id="WP_250858832.1">
    <property type="nucleotide sequence ID" value="NZ_JAGSOJ010000002.1"/>
</dbReference>
<sequence>MKYKRLREELIVLRLETGDKIMESIMKCCCDAHVNCAKISGIGAGEEFHLAVYRKNKKGYKRKRFKGEHEIIDLNGNITLKDNKPYIHIHISMANEDMKLYGGHLEEGTITATAEIFINIIDEEKINRKYDDLVNIYLMDI</sequence>
<accession>A0A9J6P138</accession>
<dbReference type="Proteomes" id="UP001056429">
    <property type="component" value="Unassembled WGS sequence"/>
</dbReference>